<gene>
    <name evidence="6" type="ORF">G5A70_13785</name>
</gene>
<dbReference type="RefSeq" id="WP_173750107.1">
    <property type="nucleotide sequence ID" value="NZ_JAAITA010000026.1"/>
</dbReference>
<keyword evidence="3" id="KW-0238">DNA-binding</keyword>
<dbReference type="InterPro" id="IPR036390">
    <property type="entry name" value="WH_DNA-bd_sf"/>
</dbReference>
<dbReference type="PROSITE" id="PS50931">
    <property type="entry name" value="HTH_LYSR"/>
    <property type="match status" value="1"/>
</dbReference>
<evidence type="ECO:0000256" key="3">
    <source>
        <dbReference type="ARBA" id="ARBA00023125"/>
    </source>
</evidence>
<name>A0ABX2IDC9_BLAHA</name>
<organism evidence="6 7">
    <name type="scientific">Blautia hansenii</name>
    <name type="common">Ruminococcus hansenii</name>
    <dbReference type="NCBI Taxonomy" id="1322"/>
    <lineage>
        <taxon>Bacteria</taxon>
        <taxon>Bacillati</taxon>
        <taxon>Bacillota</taxon>
        <taxon>Clostridia</taxon>
        <taxon>Lachnospirales</taxon>
        <taxon>Lachnospiraceae</taxon>
        <taxon>Blautia</taxon>
    </lineage>
</organism>
<dbReference type="InterPro" id="IPR005119">
    <property type="entry name" value="LysR_subst-bd"/>
</dbReference>
<keyword evidence="4" id="KW-0804">Transcription</keyword>
<dbReference type="CDD" id="cd08434">
    <property type="entry name" value="PBP2_GltC_like"/>
    <property type="match status" value="1"/>
</dbReference>
<protein>
    <submittedName>
        <fullName evidence="6">LysR family transcriptional regulator</fullName>
    </submittedName>
</protein>
<dbReference type="Pfam" id="PF03466">
    <property type="entry name" value="LysR_substrate"/>
    <property type="match status" value="1"/>
</dbReference>
<dbReference type="Pfam" id="PF00126">
    <property type="entry name" value="HTH_1"/>
    <property type="match status" value="1"/>
</dbReference>
<reference evidence="6 7" key="1">
    <citation type="journal article" date="2020" name="Cell Host Microbe">
        <title>Functional and Genomic Variation between Human-Derived Isolates of Lachnospiraceae Reveals Inter- and Intra-Species Diversity.</title>
        <authorList>
            <person name="Sorbara M.T."/>
            <person name="Littmann E.R."/>
            <person name="Fontana E."/>
            <person name="Moody T.U."/>
            <person name="Kohout C.E."/>
            <person name="Gjonbalaj M."/>
            <person name="Eaton V."/>
            <person name="Seok R."/>
            <person name="Leiner I.M."/>
            <person name="Pamer E.G."/>
        </authorList>
    </citation>
    <scope>NUCLEOTIDE SEQUENCE [LARGE SCALE GENOMIC DNA]</scope>
    <source>
        <strain evidence="6 7">MSK.15.26</strain>
    </source>
</reference>
<proteinExistence type="inferred from homology"/>
<evidence type="ECO:0000256" key="2">
    <source>
        <dbReference type="ARBA" id="ARBA00023015"/>
    </source>
</evidence>
<comment type="similarity">
    <text evidence="1">Belongs to the LysR transcriptional regulatory family.</text>
</comment>
<dbReference type="Gene3D" id="1.10.10.10">
    <property type="entry name" value="Winged helix-like DNA-binding domain superfamily/Winged helix DNA-binding domain"/>
    <property type="match status" value="1"/>
</dbReference>
<feature type="domain" description="HTH lysR-type" evidence="5">
    <location>
        <begin position="1"/>
        <end position="58"/>
    </location>
</feature>
<accession>A0ABX2IDC9</accession>
<evidence type="ECO:0000313" key="7">
    <source>
        <dbReference type="Proteomes" id="UP000822142"/>
    </source>
</evidence>
<keyword evidence="7" id="KW-1185">Reference proteome</keyword>
<evidence type="ECO:0000313" key="6">
    <source>
        <dbReference type="EMBL" id="NSJ87219.1"/>
    </source>
</evidence>
<dbReference type="Gene3D" id="3.40.190.290">
    <property type="match status" value="1"/>
</dbReference>
<dbReference type="EMBL" id="JAAITA010000026">
    <property type="protein sequence ID" value="NSJ87219.1"/>
    <property type="molecule type" value="Genomic_DNA"/>
</dbReference>
<dbReference type="SUPFAM" id="SSF46785">
    <property type="entry name" value="Winged helix' DNA-binding domain"/>
    <property type="match status" value="1"/>
</dbReference>
<comment type="caution">
    <text evidence="6">The sequence shown here is derived from an EMBL/GenBank/DDBJ whole genome shotgun (WGS) entry which is preliminary data.</text>
</comment>
<evidence type="ECO:0000256" key="1">
    <source>
        <dbReference type="ARBA" id="ARBA00009437"/>
    </source>
</evidence>
<dbReference type="Proteomes" id="UP000822142">
    <property type="component" value="Unassembled WGS sequence"/>
</dbReference>
<sequence length="295" mass="33382">MKLHQLNYFVALARLEHYTKAAEEIGISQPTLSHAIAGLEEELGVKLFRKQGRNVVLTKYGRFFLGYVEESMNVLELGVSKTKGMAGQTKGVIDLAYIYTLGSEFVPRLVGDFLRSHEELETEFHFTVGNTSELIQGLKDEKYDIAFCSMMENEPEVSFTPVGTQNLVVVIPKQHPLSGRGEVDLEEAALYPQIYFTQGSGLRPVVDRLFEMAKIRPQIAYEIEEDGAMAGLVAQNFGIAVMPDIPLLKNMNVEVLKLRSPRYQRYIYMALSKENYQTPIVEKFAEYVKALYGKY</sequence>
<evidence type="ECO:0000256" key="4">
    <source>
        <dbReference type="ARBA" id="ARBA00023163"/>
    </source>
</evidence>
<dbReference type="InterPro" id="IPR000847">
    <property type="entry name" value="LysR_HTH_N"/>
</dbReference>
<evidence type="ECO:0000259" key="5">
    <source>
        <dbReference type="PROSITE" id="PS50931"/>
    </source>
</evidence>
<dbReference type="InterPro" id="IPR036388">
    <property type="entry name" value="WH-like_DNA-bd_sf"/>
</dbReference>
<dbReference type="PANTHER" id="PTHR30346">
    <property type="entry name" value="TRANSCRIPTIONAL DUAL REGULATOR HCAR-RELATED"/>
    <property type="match status" value="1"/>
</dbReference>
<dbReference type="PRINTS" id="PR00039">
    <property type="entry name" value="HTHLYSR"/>
</dbReference>
<dbReference type="SUPFAM" id="SSF53850">
    <property type="entry name" value="Periplasmic binding protein-like II"/>
    <property type="match status" value="1"/>
</dbReference>
<dbReference type="PANTHER" id="PTHR30346:SF28">
    <property type="entry name" value="HTH-TYPE TRANSCRIPTIONAL REGULATOR CYNR"/>
    <property type="match status" value="1"/>
</dbReference>
<keyword evidence="2" id="KW-0805">Transcription regulation</keyword>